<comment type="similarity">
    <text evidence="1">Belongs to the glycosyl hydrolase 25 family.</text>
</comment>
<dbReference type="InterPro" id="IPR018077">
    <property type="entry name" value="Glyco_hydro_fam25_subgr"/>
</dbReference>
<dbReference type="Pfam" id="PF01183">
    <property type="entry name" value="Glyco_hydro_25"/>
    <property type="match status" value="1"/>
</dbReference>
<keyword evidence="2" id="KW-0732">Signal</keyword>
<feature type="domain" description="GW" evidence="5">
    <location>
        <begin position="51"/>
        <end position="139"/>
    </location>
</feature>
<keyword evidence="3" id="KW-0378">Hydrolase</keyword>
<reference evidence="7 9" key="2">
    <citation type="submission" date="2018-08" db="EMBL/GenBank/DDBJ databases">
        <authorList>
            <person name="Lorentzen P. G. S. M."/>
        </authorList>
    </citation>
    <scope>NUCLEOTIDE SEQUENCE [LARGE SCALE GENOMIC DNA]</scope>
    <source>
        <strain evidence="7 9">CRBO_1381</strain>
    </source>
</reference>
<dbReference type="Gene3D" id="2.30.30.170">
    <property type="match status" value="5"/>
</dbReference>
<dbReference type="SMART" id="SM00641">
    <property type="entry name" value="Glyco_25"/>
    <property type="match status" value="1"/>
</dbReference>
<dbReference type="CDD" id="cd06417">
    <property type="entry name" value="GH25_LysA-like"/>
    <property type="match status" value="1"/>
</dbReference>
<dbReference type="Proteomes" id="UP000181728">
    <property type="component" value="Unassembled WGS sequence"/>
</dbReference>
<feature type="domain" description="GW" evidence="5">
    <location>
        <begin position="224"/>
        <end position="310"/>
    </location>
</feature>
<evidence type="ECO:0000313" key="7">
    <source>
        <dbReference type="EMBL" id="VDB97201.1"/>
    </source>
</evidence>
<dbReference type="PROSITE" id="PS51904">
    <property type="entry name" value="GLYCOSYL_HYDROL_F25_2"/>
    <property type="match status" value="1"/>
</dbReference>
<evidence type="ECO:0000313" key="9">
    <source>
        <dbReference type="Proteomes" id="UP000294726"/>
    </source>
</evidence>
<accession>A0A6N4A942</accession>
<dbReference type="EMBL" id="LR031358">
    <property type="protein sequence ID" value="VDB97201.1"/>
    <property type="molecule type" value="Genomic_DNA"/>
</dbReference>
<dbReference type="Pfam" id="PF13457">
    <property type="entry name" value="GW"/>
    <property type="match status" value="5"/>
</dbReference>
<dbReference type="SUPFAM" id="SSF51445">
    <property type="entry name" value="(Trans)glycosidases"/>
    <property type="match status" value="1"/>
</dbReference>
<dbReference type="GO" id="GO:0009253">
    <property type="term" value="P:peptidoglycan catabolic process"/>
    <property type="evidence" value="ECO:0007669"/>
    <property type="project" value="InterPro"/>
</dbReference>
<dbReference type="InterPro" id="IPR025987">
    <property type="entry name" value="GW_dom"/>
</dbReference>
<evidence type="ECO:0000256" key="2">
    <source>
        <dbReference type="ARBA" id="ARBA00022729"/>
    </source>
</evidence>
<dbReference type="PANTHER" id="PTHR34135:SF2">
    <property type="entry name" value="LYSOZYME"/>
    <property type="match status" value="1"/>
</dbReference>
<dbReference type="PROSITE" id="PS51780">
    <property type="entry name" value="GW"/>
    <property type="match status" value="5"/>
</dbReference>
<evidence type="ECO:0000313" key="8">
    <source>
        <dbReference type="Proteomes" id="UP000181728"/>
    </source>
</evidence>
<evidence type="ECO:0000313" key="6">
    <source>
        <dbReference type="EMBL" id="OIM22061.1"/>
    </source>
</evidence>
<dbReference type="EMBL" id="MLOK01000015">
    <property type="protein sequence ID" value="OIM22061.1"/>
    <property type="molecule type" value="Genomic_DNA"/>
</dbReference>
<dbReference type="GO" id="GO:0003796">
    <property type="term" value="F:lysozyme activity"/>
    <property type="evidence" value="ECO:0007669"/>
    <property type="project" value="InterPro"/>
</dbReference>
<evidence type="ECO:0000259" key="5">
    <source>
        <dbReference type="PROSITE" id="PS51780"/>
    </source>
</evidence>
<evidence type="ECO:0000256" key="4">
    <source>
        <dbReference type="ARBA" id="ARBA00023295"/>
    </source>
</evidence>
<gene>
    <name evidence="6" type="ORF">ATX59_01095</name>
    <name evidence="7" type="ORF">OENI_0205</name>
</gene>
<dbReference type="InterPro" id="IPR038200">
    <property type="entry name" value="GW_dom_sf"/>
</dbReference>
<protein>
    <submittedName>
        <fullName evidence="6 7">1,4-beta-N-acetylmuramidase</fullName>
    </submittedName>
</protein>
<proteinExistence type="inferred from homology"/>
<dbReference type="Proteomes" id="UP000294726">
    <property type="component" value="Chromosome"/>
</dbReference>
<organism evidence="6 8">
    <name type="scientific">Oenococcus oeni</name>
    <name type="common">Leuconostoc oenos</name>
    <dbReference type="NCBI Taxonomy" id="1247"/>
    <lineage>
        <taxon>Bacteria</taxon>
        <taxon>Bacillati</taxon>
        <taxon>Bacillota</taxon>
        <taxon>Bacilli</taxon>
        <taxon>Lactobacillales</taxon>
        <taxon>Lactobacillaceae</taxon>
        <taxon>Oenococcus</taxon>
    </lineage>
</organism>
<keyword evidence="4" id="KW-0326">Glycosidase</keyword>
<dbReference type="SUPFAM" id="SSF82057">
    <property type="entry name" value="Prokaryotic SH3-related domain"/>
    <property type="match status" value="5"/>
</dbReference>
<dbReference type="InterPro" id="IPR002053">
    <property type="entry name" value="Glyco_hydro_25"/>
</dbReference>
<dbReference type="RefSeq" id="WP_032818321.1">
    <property type="nucleotide sequence ID" value="NZ_LR031358.1"/>
</dbReference>
<dbReference type="PANTHER" id="PTHR34135">
    <property type="entry name" value="LYSOZYME"/>
    <property type="match status" value="1"/>
</dbReference>
<dbReference type="AlphaFoldDB" id="A0A6N4A942"/>
<name>A0A6N4A942_OENOE</name>
<sequence length="700" mass="75723">MTSKFDVFKKIALVLFLNFLTFFVVIQLQGNLDQANAATTTNSTDYASIVSKTSINKTATILDSKRNDGVYFSGPALTSVSTMTANASGNSYNGDTVTIEEINLTKRSNGIEYTYAEVYDSTAKKTYWIDQRAILASISSQTTVNYQATINDSARSDKTYSAPALSSWSSLTGSTNSYDGDKVTVIASAVTTRGNGTSYTYLEVKYGSSTFWIDSRAVLAQITSSISENYSAVIEEGNRTDGIYTNGPALTSASTMTANASAPKYEGDRVTVIKKDTTTRGDGLSYIYLEVQYGSSTFWIDSRAVSTTTYDTITATNTTPNEYATVIFGRTDGIYTNGPALTSASTLTANGSITAYVGNIVAVTQIDTTKRTSGGSYQYARVTDVTAGKTYWVDVRSLNMSKYATIISNSTMNSTYKIADYARNDGTYSSPALTSSSALVSTVGGRVYDGDTVTVTKEDVTKRSNGTTYTYAYVTDPKAGKSYWIDFRALAATTMNGYDESSYQSGISNGSISGSFVIVKATQGTDYVNPAEASEVASTVAAGKKLGLYSYAETGNAISEAEYFVSNIKSYLKDNPILILDWEGSALTQGPTWAKQWLDEVYNLTGIRPLIYMSKSVTSEYNWSSVAPNYGLWVAEYATTASTGYQSNPWTNNDDYGAWSTPTIFQYTDNGSLSGYGGALDLDLFYGDFEDWDRLAGLAY</sequence>
<feature type="domain" description="GW" evidence="5">
    <location>
        <begin position="316"/>
        <end position="403"/>
    </location>
</feature>
<feature type="domain" description="GW" evidence="5">
    <location>
        <begin position="408"/>
        <end position="495"/>
    </location>
</feature>
<dbReference type="InterPro" id="IPR017853">
    <property type="entry name" value="GH"/>
</dbReference>
<reference evidence="6 8" key="1">
    <citation type="journal article" date="2016" name="BMC Genomics">
        <title>Consensus pan-genome assembly of the specialised wine bacterium Oenococcus oeni.</title>
        <authorList>
            <person name="Sternes P.R."/>
            <person name="Borneman A.R."/>
        </authorList>
    </citation>
    <scope>NUCLEOTIDE SEQUENCE [LARGE SCALE GENOMIC DNA]</scope>
    <source>
        <strain evidence="6 8">AWRIB661</strain>
    </source>
</reference>
<evidence type="ECO:0000256" key="3">
    <source>
        <dbReference type="ARBA" id="ARBA00022801"/>
    </source>
</evidence>
<feature type="domain" description="GW" evidence="5">
    <location>
        <begin position="140"/>
        <end position="223"/>
    </location>
</feature>
<dbReference type="GO" id="GO:0016998">
    <property type="term" value="P:cell wall macromolecule catabolic process"/>
    <property type="evidence" value="ECO:0007669"/>
    <property type="project" value="InterPro"/>
</dbReference>
<dbReference type="Gene3D" id="3.20.20.80">
    <property type="entry name" value="Glycosidases"/>
    <property type="match status" value="1"/>
</dbReference>
<dbReference type="GO" id="GO:0016052">
    <property type="term" value="P:carbohydrate catabolic process"/>
    <property type="evidence" value="ECO:0007669"/>
    <property type="project" value="TreeGrafter"/>
</dbReference>
<evidence type="ECO:0000256" key="1">
    <source>
        <dbReference type="ARBA" id="ARBA00010646"/>
    </source>
</evidence>